<comment type="caution">
    <text evidence="9">The sequence shown here is derived from an EMBL/GenBank/DDBJ whole genome shotgun (WGS) entry which is preliminary data.</text>
</comment>
<feature type="domain" description="Molybdopterin oxidoreductase" evidence="6">
    <location>
        <begin position="86"/>
        <end position="574"/>
    </location>
</feature>
<reference evidence="10" key="1">
    <citation type="submission" date="2018-05" db="EMBL/GenBank/DDBJ databases">
        <title>Genome Sequencing of selected type strains of the family Eggerthellaceae.</title>
        <authorList>
            <person name="Danylec N."/>
            <person name="Stoll D.A."/>
            <person name="Doetsch A."/>
            <person name="Huch M."/>
        </authorList>
    </citation>
    <scope>NUCLEOTIDE SEQUENCE [LARGE SCALE GENOMIC DNA]</scope>
    <source>
        <strain evidence="10">DSM 27213</strain>
    </source>
</reference>
<feature type="domain" description="Molybdopterin dinucleotide-binding" evidence="7">
    <location>
        <begin position="738"/>
        <end position="817"/>
    </location>
</feature>
<evidence type="ECO:0000313" key="9">
    <source>
        <dbReference type="EMBL" id="ROT89960.1"/>
    </source>
</evidence>
<comment type="cofactor">
    <cofactor evidence="1">
        <name>Mo-bis(molybdopterin guanine dinucleotide)</name>
        <dbReference type="ChEBI" id="CHEBI:60539"/>
    </cofactor>
</comment>
<dbReference type="EMBL" id="QIBW01000007">
    <property type="protein sequence ID" value="ROT89960.1"/>
    <property type="molecule type" value="Genomic_DNA"/>
</dbReference>
<protein>
    <submittedName>
        <fullName evidence="9">Dehydrogenase</fullName>
    </submittedName>
</protein>
<dbReference type="Gene3D" id="3.40.50.740">
    <property type="match status" value="2"/>
</dbReference>
<evidence type="ECO:0000256" key="2">
    <source>
        <dbReference type="ARBA" id="ARBA00010312"/>
    </source>
</evidence>
<name>A0A423UK99_9ACTN</name>
<dbReference type="RefSeq" id="WP_096228125.1">
    <property type="nucleotide sequence ID" value="NZ_CP168029.1"/>
</dbReference>
<accession>A0A423UK99</accession>
<comment type="similarity">
    <text evidence="2">Belongs to the prokaryotic molybdopterin-containing oxidoreductase family.</text>
</comment>
<dbReference type="InterPro" id="IPR009010">
    <property type="entry name" value="Asp_de-COase-like_dom_sf"/>
</dbReference>
<sequence>MKTSDKTIYKNMSLCSFGNGANLTAVDSKDGKIVRMRPVHYDEHYTKEDLNYWTINAKGHSFEPGMKTLNSPFTFIYKTRTYSPNRVPFPLKRVDWDPNGERNPQNRGKSKYERISWDEATDIIASEIVRIDKTYGRNSIFCQGDGHGETGSIHGPHGTMANLLDMTGGLTMQARQPDSWEGWYWGAKHAWGNEPLGQNTHQHNLFKDISENSDAVLFWGCDPETTPWGWSGQQASRLCFWFSEIGVEQIHIAPDVNYANAVHADRWIPVLPNTDAALQLAIAYVWMTEGTYDKDYVESHTEGFDWFEYYVLGNEDGVPKTPEWAEEKCHVPAYRIKALARYWASHNLSIGHCNGGSYIRSCYSHEPARLEVYLLAMQAVGKPGRNQVKFIEWALIGMDSFNPLPPGHFLPEVRACYHGSVLGELPASFIPKTLVPQCINVEDGEKVEWYGHTTSRHHRTDQFKKFQFPQDGDHGIKMIWSDSPCWSTCWNGGNEFQDALLNPNLEFFLVQHPWMENDTLFADMILPISTTLELDDFGVDTYSGQFNSIIWEQRACDRQLESLSDYEAVVEVAKKLQAYGGIYEDCASHLTGDMTVEEWQEVGYQGSGLPEEEQDLELIKRQGYQMLPTREGWDQEPAGMIEFYEDPVNNPMETPTGKIEFYSTGLANFFPDDEERQPVAKWIEESETHHERISCERAKDYPFLLVSNHPRWRIHANFDDCPWTREIETCKVVGVDGYAYEPVWIHPADAARLGIENGDIVEVFNERGTVLGGAYVTERVIPGAVLQDHGAETDPIVPGVGGIDRGGANNLIAPSATSSKNAAGEVTGGFLVGVRKCDIHALMERYPEAFEAEHYTIETGTNVYDYLQEA</sequence>
<dbReference type="GO" id="GO:0009055">
    <property type="term" value="F:electron transfer activity"/>
    <property type="evidence" value="ECO:0007669"/>
    <property type="project" value="TreeGrafter"/>
</dbReference>
<dbReference type="GO" id="GO:0030288">
    <property type="term" value="C:outer membrane-bounded periplasmic space"/>
    <property type="evidence" value="ECO:0007669"/>
    <property type="project" value="TreeGrafter"/>
</dbReference>
<dbReference type="GO" id="GO:0043546">
    <property type="term" value="F:molybdopterin cofactor binding"/>
    <property type="evidence" value="ECO:0007669"/>
    <property type="project" value="InterPro"/>
</dbReference>
<dbReference type="SUPFAM" id="SSF53706">
    <property type="entry name" value="Formate dehydrogenase/DMSO reductase, domains 1-3"/>
    <property type="match status" value="1"/>
</dbReference>
<dbReference type="PANTHER" id="PTHR43742">
    <property type="entry name" value="TRIMETHYLAMINE-N-OXIDE REDUCTASE"/>
    <property type="match status" value="1"/>
</dbReference>
<organism evidence="9 10">
    <name type="scientific">Gordonibacter urolithinfaciens</name>
    <dbReference type="NCBI Taxonomy" id="1335613"/>
    <lineage>
        <taxon>Bacteria</taxon>
        <taxon>Bacillati</taxon>
        <taxon>Actinomycetota</taxon>
        <taxon>Coriobacteriia</taxon>
        <taxon>Eggerthellales</taxon>
        <taxon>Eggerthellaceae</taxon>
        <taxon>Gordonibacter</taxon>
    </lineage>
</organism>
<dbReference type="GO" id="GO:0016491">
    <property type="term" value="F:oxidoreductase activity"/>
    <property type="evidence" value="ECO:0007669"/>
    <property type="project" value="UniProtKB-KW"/>
</dbReference>
<feature type="domain" description="Pyrogallol hydroxytransferase large subunit-like N-terminal" evidence="8">
    <location>
        <begin position="29"/>
        <end position="79"/>
    </location>
</feature>
<dbReference type="InterPro" id="IPR006656">
    <property type="entry name" value="Mopterin_OxRdtase"/>
</dbReference>
<evidence type="ECO:0000259" key="7">
    <source>
        <dbReference type="Pfam" id="PF01568"/>
    </source>
</evidence>
<dbReference type="Proteomes" id="UP000285258">
    <property type="component" value="Unassembled WGS sequence"/>
</dbReference>
<dbReference type="Gene3D" id="2.40.40.20">
    <property type="match status" value="1"/>
</dbReference>
<dbReference type="InterPro" id="IPR006655">
    <property type="entry name" value="Mopterin_OxRdtase_prok_CS"/>
</dbReference>
<keyword evidence="3" id="KW-0500">Molybdenum</keyword>
<gene>
    <name evidence="9" type="ORF">DMP12_07560</name>
</gene>
<dbReference type="InterPro" id="IPR050612">
    <property type="entry name" value="Prok_Mopterin_Oxidored"/>
</dbReference>
<dbReference type="InterPro" id="IPR049032">
    <property type="entry name" value="AhtL-like_N"/>
</dbReference>
<dbReference type="SUPFAM" id="SSF50692">
    <property type="entry name" value="ADC-like"/>
    <property type="match status" value="1"/>
</dbReference>
<dbReference type="Gene3D" id="3.40.228.10">
    <property type="entry name" value="Dimethylsulfoxide Reductase, domain 2"/>
    <property type="match status" value="1"/>
</dbReference>
<dbReference type="Pfam" id="PF01568">
    <property type="entry name" value="Molydop_binding"/>
    <property type="match status" value="1"/>
</dbReference>
<evidence type="ECO:0000313" key="10">
    <source>
        <dbReference type="Proteomes" id="UP000285258"/>
    </source>
</evidence>
<dbReference type="AlphaFoldDB" id="A0A423UK99"/>
<keyword evidence="5" id="KW-0560">Oxidoreductase</keyword>
<evidence type="ECO:0000256" key="5">
    <source>
        <dbReference type="ARBA" id="ARBA00023002"/>
    </source>
</evidence>
<evidence type="ECO:0000259" key="6">
    <source>
        <dbReference type="Pfam" id="PF00384"/>
    </source>
</evidence>
<keyword evidence="4" id="KW-0479">Metal-binding</keyword>
<dbReference type="InterPro" id="IPR006657">
    <property type="entry name" value="MoPterin_dinucl-bd_dom"/>
</dbReference>
<proteinExistence type="inferred from homology"/>
<evidence type="ECO:0000256" key="1">
    <source>
        <dbReference type="ARBA" id="ARBA00001942"/>
    </source>
</evidence>
<dbReference type="Gene3D" id="2.20.25.340">
    <property type="match status" value="1"/>
</dbReference>
<dbReference type="Pfam" id="PF00384">
    <property type="entry name" value="Molybdopterin"/>
    <property type="match status" value="1"/>
</dbReference>
<dbReference type="GO" id="GO:0009061">
    <property type="term" value="P:anaerobic respiration"/>
    <property type="evidence" value="ECO:0007669"/>
    <property type="project" value="TreeGrafter"/>
</dbReference>
<dbReference type="Pfam" id="PF21423">
    <property type="entry name" value="AhtL-like_1st"/>
    <property type="match status" value="1"/>
</dbReference>
<dbReference type="PROSITE" id="PS00932">
    <property type="entry name" value="MOLYBDOPTERIN_PROK_3"/>
    <property type="match status" value="1"/>
</dbReference>
<evidence type="ECO:0000256" key="4">
    <source>
        <dbReference type="ARBA" id="ARBA00022723"/>
    </source>
</evidence>
<dbReference type="PANTHER" id="PTHR43742:SF10">
    <property type="entry name" value="TRIMETHYLAMINE-N-OXIDE REDUCTASE 2"/>
    <property type="match status" value="1"/>
</dbReference>
<dbReference type="GO" id="GO:0030151">
    <property type="term" value="F:molybdenum ion binding"/>
    <property type="evidence" value="ECO:0007669"/>
    <property type="project" value="TreeGrafter"/>
</dbReference>
<evidence type="ECO:0000259" key="8">
    <source>
        <dbReference type="Pfam" id="PF21423"/>
    </source>
</evidence>
<evidence type="ECO:0000256" key="3">
    <source>
        <dbReference type="ARBA" id="ARBA00022505"/>
    </source>
</evidence>